<protein>
    <submittedName>
        <fullName evidence="6">Monooxygenase</fullName>
    </submittedName>
</protein>
<dbReference type="Gene3D" id="3.40.630.30">
    <property type="match status" value="1"/>
</dbReference>
<keyword evidence="6" id="KW-0503">Monooxygenase</keyword>
<dbReference type="SUPFAM" id="SSF51905">
    <property type="entry name" value="FAD/NAD(P)-binding domain"/>
    <property type="match status" value="2"/>
</dbReference>
<dbReference type="InterPro" id="IPR036188">
    <property type="entry name" value="FAD/NAD-bd_sf"/>
</dbReference>
<organism evidence="6 7">
    <name type="scientific">Recurvomyces mirabilis</name>
    <dbReference type="NCBI Taxonomy" id="574656"/>
    <lineage>
        <taxon>Eukaryota</taxon>
        <taxon>Fungi</taxon>
        <taxon>Dikarya</taxon>
        <taxon>Ascomycota</taxon>
        <taxon>Pezizomycotina</taxon>
        <taxon>Dothideomycetes</taxon>
        <taxon>Dothideomycetidae</taxon>
        <taxon>Mycosphaerellales</taxon>
        <taxon>Teratosphaeriaceae</taxon>
        <taxon>Recurvomyces</taxon>
    </lineage>
</organism>
<evidence type="ECO:0000313" key="6">
    <source>
        <dbReference type="EMBL" id="KAK3679312.1"/>
    </source>
</evidence>
<dbReference type="PRINTS" id="PR00419">
    <property type="entry name" value="ADXRDTASE"/>
</dbReference>
<dbReference type="PANTHER" id="PTHR23023">
    <property type="entry name" value="DIMETHYLANILINE MONOOXYGENASE"/>
    <property type="match status" value="1"/>
</dbReference>
<gene>
    <name evidence="6" type="primary">FMO1_1</name>
    <name evidence="6" type="ORF">LTR78_000873</name>
</gene>
<evidence type="ECO:0000259" key="5">
    <source>
        <dbReference type="PROSITE" id="PS51186"/>
    </source>
</evidence>
<sequence length="611" mass="68488">MTTTTVRRRTDDDLDTCVDVLQRVYDADGYPVQGMDNAQDFLSKGFIQEAWVAVHGDKIIGHVSVSKPDDSDVYVALWRKLHPDHTGIAVLGRLFVDPRQRGGGTATLLLQAAETWSQQTGVRLVMFALDKDQGAMRLYRKQLWIEFGTAPYHYGEGKEMPAHCNYHSDLSTRQTTSIPHTKIAMVYHLPNNGRWVAVIGAGAAGLAAAKYLLGEGLLVPISERKAQPGGVWNTTRMDDCTSSPVYDGLETNLPRSLMTFSDVPWLKDTSLFPRSSEVFEYLKTYASKLEQSPLGQSNLLVKCNTTVKEVKHGTSMGRQCWRIRATQPLSPRDVQSTDCFDAVVITIGNYHHPFVPPLEGISEPCTQQLSAETHVGVTGVQQFNHAVKTVTFENGTELAVDKVIICTGYSYDFSFIRQAGDDLISPVGVSVRNVYKHLLYTENPTLTFVGLPTMSATFTVAEAQSAVVARIFSSRLSLPSRPELRRWYDESTQAHEDLVRSGGADPRHYHSFRLRDDKQYVNEVLEWSLRTAENLTIHRDQGMPPPFWCGCLDRARETSREMRKEFLKLGGARHLVTNHQALGSEHDGPCSQGRNMKRRLKGRCRACYLYK</sequence>
<feature type="domain" description="N-acetyltransferase" evidence="5">
    <location>
        <begin position="4"/>
        <end position="171"/>
    </location>
</feature>
<dbReference type="Gene3D" id="3.50.50.60">
    <property type="entry name" value="FAD/NAD(P)-binding domain"/>
    <property type="match status" value="2"/>
</dbReference>
<dbReference type="SUPFAM" id="SSF55729">
    <property type="entry name" value="Acyl-CoA N-acyltransferases (Nat)"/>
    <property type="match status" value="1"/>
</dbReference>
<dbReference type="AlphaFoldDB" id="A0AAE1C5X1"/>
<dbReference type="GO" id="GO:0016747">
    <property type="term" value="F:acyltransferase activity, transferring groups other than amino-acyl groups"/>
    <property type="evidence" value="ECO:0007669"/>
    <property type="project" value="InterPro"/>
</dbReference>
<comment type="similarity">
    <text evidence="1">Belongs to the FMO family.</text>
</comment>
<name>A0AAE1C5X1_9PEZI</name>
<evidence type="ECO:0000256" key="4">
    <source>
        <dbReference type="ARBA" id="ARBA00023002"/>
    </source>
</evidence>
<keyword evidence="3" id="KW-0274">FAD</keyword>
<keyword evidence="4" id="KW-0560">Oxidoreductase</keyword>
<dbReference type="EMBL" id="JAUTXT010000002">
    <property type="protein sequence ID" value="KAK3679312.1"/>
    <property type="molecule type" value="Genomic_DNA"/>
</dbReference>
<dbReference type="GO" id="GO:0004499">
    <property type="term" value="F:N,N-dimethylaniline monooxygenase activity"/>
    <property type="evidence" value="ECO:0007669"/>
    <property type="project" value="InterPro"/>
</dbReference>
<reference evidence="6" key="1">
    <citation type="submission" date="2023-07" db="EMBL/GenBank/DDBJ databases">
        <title>Black Yeasts Isolated from many extreme environments.</title>
        <authorList>
            <person name="Coleine C."/>
            <person name="Stajich J.E."/>
            <person name="Selbmann L."/>
        </authorList>
    </citation>
    <scope>NUCLEOTIDE SEQUENCE</scope>
    <source>
        <strain evidence="6">CCFEE 5485</strain>
    </source>
</reference>
<keyword evidence="7" id="KW-1185">Reference proteome</keyword>
<dbReference type="Pfam" id="PF00743">
    <property type="entry name" value="FMO-like"/>
    <property type="match status" value="2"/>
</dbReference>
<evidence type="ECO:0000256" key="1">
    <source>
        <dbReference type="ARBA" id="ARBA00009183"/>
    </source>
</evidence>
<dbReference type="CDD" id="cd04301">
    <property type="entry name" value="NAT_SF"/>
    <property type="match status" value="1"/>
</dbReference>
<evidence type="ECO:0000313" key="7">
    <source>
        <dbReference type="Proteomes" id="UP001274830"/>
    </source>
</evidence>
<dbReference type="InterPro" id="IPR000182">
    <property type="entry name" value="GNAT_dom"/>
</dbReference>
<dbReference type="Pfam" id="PF00583">
    <property type="entry name" value="Acetyltransf_1"/>
    <property type="match status" value="1"/>
</dbReference>
<dbReference type="Proteomes" id="UP001274830">
    <property type="component" value="Unassembled WGS sequence"/>
</dbReference>
<keyword evidence="2" id="KW-0285">Flavoprotein</keyword>
<evidence type="ECO:0000256" key="2">
    <source>
        <dbReference type="ARBA" id="ARBA00022630"/>
    </source>
</evidence>
<dbReference type="GO" id="GO:0050660">
    <property type="term" value="F:flavin adenine dinucleotide binding"/>
    <property type="evidence" value="ECO:0007669"/>
    <property type="project" value="InterPro"/>
</dbReference>
<dbReference type="InterPro" id="IPR050346">
    <property type="entry name" value="FMO-like"/>
</dbReference>
<proteinExistence type="inferred from homology"/>
<dbReference type="GO" id="GO:0050661">
    <property type="term" value="F:NADP binding"/>
    <property type="evidence" value="ECO:0007669"/>
    <property type="project" value="InterPro"/>
</dbReference>
<evidence type="ECO:0000256" key="3">
    <source>
        <dbReference type="ARBA" id="ARBA00022827"/>
    </source>
</evidence>
<dbReference type="InterPro" id="IPR020946">
    <property type="entry name" value="Flavin_mOase-like"/>
</dbReference>
<dbReference type="PROSITE" id="PS51186">
    <property type="entry name" value="GNAT"/>
    <property type="match status" value="1"/>
</dbReference>
<dbReference type="InterPro" id="IPR016181">
    <property type="entry name" value="Acyl_CoA_acyltransferase"/>
</dbReference>
<comment type="caution">
    <text evidence="6">The sequence shown here is derived from an EMBL/GenBank/DDBJ whole genome shotgun (WGS) entry which is preliminary data.</text>
</comment>
<accession>A0AAE1C5X1</accession>